<gene>
    <name evidence="2" type="ORF">WN50_39350</name>
</gene>
<sequence>MVEKSIGNKHNDSKPSAAQHQVIQRQWHHRLFQSVGSMILLLTLLTSCALPQVSAEDRIFLDFSLDFLGEYSLPKPSEFNNNSISHLSAITYELPGYSDSTTPGTHFYALAENAPEFYTLKFDFSSEDQITLNQVNLENETILKDQSGLPLPPTTTHLESLTFSPRNSVFIALENIEENQTLPLIGEFDLQTGKLRNTVPIPPSYIPTIEDEKQQQGIQANLGFKSMSIAPDGFSPGGKDPFRLFVTTAAPLVQDTDINTATKLRILHYVIADRASFLVSENLYPLETDETSPHQLADIVALNQGGYFLSLERSPSSSQIYQVFTGDATDTSRIASLRGQLGKVQPLRKKLLLDFKQLNIPLHPLTSMTLGPRLADGSQSLLLMSENDSETTEFLLFSLKQT</sequence>
<comment type="caution">
    <text evidence="2">The sequence shown here is derived from an EMBL/GenBank/DDBJ whole genome shotgun (WGS) entry which is preliminary data.</text>
</comment>
<accession>A0A0J9EUG4</accession>
<organism evidence="2 3">
    <name type="scientific">Limnoraphis robusta CS-951</name>
    <dbReference type="NCBI Taxonomy" id="1637645"/>
    <lineage>
        <taxon>Bacteria</taxon>
        <taxon>Bacillati</taxon>
        <taxon>Cyanobacteriota</taxon>
        <taxon>Cyanophyceae</taxon>
        <taxon>Oscillatoriophycideae</taxon>
        <taxon>Oscillatoriales</taxon>
        <taxon>Sirenicapillariaceae</taxon>
        <taxon>Limnoraphis</taxon>
    </lineage>
</organism>
<evidence type="ECO:0000313" key="2">
    <source>
        <dbReference type="EMBL" id="KMW69923.1"/>
    </source>
</evidence>
<feature type="domain" description="Phytase-like" evidence="1">
    <location>
        <begin position="103"/>
        <end position="388"/>
    </location>
</feature>
<evidence type="ECO:0000259" key="1">
    <source>
        <dbReference type="Pfam" id="PF13449"/>
    </source>
</evidence>
<dbReference type="InterPro" id="IPR027372">
    <property type="entry name" value="Phytase-like_dom"/>
</dbReference>
<dbReference type="PATRIC" id="fig|1637645.4.peg.6656"/>
<dbReference type="PANTHER" id="PTHR37957">
    <property type="entry name" value="BLR7070 PROTEIN"/>
    <property type="match status" value="1"/>
</dbReference>
<evidence type="ECO:0000313" key="3">
    <source>
        <dbReference type="Proteomes" id="UP000033607"/>
    </source>
</evidence>
<dbReference type="Pfam" id="PF13449">
    <property type="entry name" value="Phytase-like"/>
    <property type="match status" value="1"/>
</dbReference>
<dbReference type="EMBL" id="LATL02000339">
    <property type="protein sequence ID" value="KMW69923.1"/>
    <property type="molecule type" value="Genomic_DNA"/>
</dbReference>
<proteinExistence type="predicted"/>
<protein>
    <recommendedName>
        <fullName evidence="1">Phytase-like domain-containing protein</fullName>
    </recommendedName>
</protein>
<dbReference type="PANTHER" id="PTHR37957:SF1">
    <property type="entry name" value="PHYTASE-LIKE DOMAIN-CONTAINING PROTEIN"/>
    <property type="match status" value="1"/>
</dbReference>
<dbReference type="AlphaFoldDB" id="A0A0J9EUG4"/>
<name>A0A0J9EUG4_9CYAN</name>
<reference evidence="2 3" key="1">
    <citation type="submission" date="2015-06" db="EMBL/GenBank/DDBJ databases">
        <title>Draft genome assembly of filamentous brackish cyanobacterium Limnoraphis robusta strain CS-951.</title>
        <authorList>
            <person name="Willis A."/>
            <person name="Parks M."/>
            <person name="Burford M.A."/>
        </authorList>
    </citation>
    <scope>NUCLEOTIDE SEQUENCE [LARGE SCALE GENOMIC DNA]</scope>
    <source>
        <strain evidence="2 3">CS-951</strain>
    </source>
</reference>
<dbReference type="Proteomes" id="UP000033607">
    <property type="component" value="Unassembled WGS sequence"/>
</dbReference>